<sequence>MMQLRFADETNCVFNTADGGSITNRSNFIVIRRMPDPNELKALFREFEVKFREALVELLSMPWGEIERKYGSIGKLRKDGSAERADQMYCFLREPARNYLLVINSVALAGHLGGMTANGTRRRKYTNMGHSPDDAVKAMTWEQKTALVRDLAEGDLDELIRLDINSKLGWADLETRVERALSSEDFLYGLALEIEDFVSNQKVGGDGRRGSGRHYATAWFGQFLAAKGLWLFPQTYCASIRYFYPARLRPILAWMSVPKELQSLADLVTVIDADRAKSSLTYCLNAFITAGLSSDMWRDHRLCTAPLEWMKKEVASQTESKPNSNLSSSINRVYLALLEQFGVKSIDRPEAHIFLRRKRLHSVGNSGLRWCFEPNKKNTRLAKKILGREVTSVPWFVQNLAREFEETLRYFEVIHVKQIEAGLNAFLIYVMTLDEADAPKNLVEIDREKHINDLSEHGNTFRNFLTDNFSESGRDCGSRAMGTVQKAWRFSSELNGFGKTIANPIDMSTDNPIKYRKKGAKSTRHAIMDEVFQIILWENVRDDYAFARTLDFLYQTVRLPGSDVFKRLFWPAQPLILEACARSATRGKSARFADSGEGDEFRYDPDLLQMVVNTGKHATVGRQMGLIQSMAIFTDGGRREVPTLYVASGKTGDYAVPYVDPDFARRFTEFTRLQEEYNPVDGASLALDTRHHSDHSYLGEVANVYVAFRELNLGYVTAISPERITSYLVALLTHCEPIVEKALGYPYPLVRDGNPLIQLHAFRVTANTRLQARGGTREDARILLGHKTALYADYYNNPPLVDNYTRIANAAALDREITRPEPNAALIRYAEEQEAIYGGPTRSSVQLREADASGRRVDFLNHGICTGECSTGGPIVNGRPTPVWRNRACAKCSNRASGPPYLAELAIRVNCLSWEIRQSYKRSAQLNEDMDTASSRGQSTRAIETALKAEQQLRSNLDEEQQSEIFNIKKYELAATELGDNAIFGPASGHLDRDLVEFREVHEFELLQSLVRNLDLRPSLRIDFDPGIELEWERVIHTVARANSLHDVIYQIPGTARQQLIATGDAILERVDGVSELQRMIDNAFASESYPPLLKWKSAIRKQLTTPALLIKER</sequence>
<dbReference type="EMBL" id="CP064931">
    <property type="protein sequence ID" value="QPK09176.1"/>
    <property type="molecule type" value="Genomic_DNA"/>
</dbReference>
<protein>
    <submittedName>
        <fullName evidence="1">Uncharacterized protein</fullName>
    </submittedName>
</protein>
<dbReference type="RefSeq" id="WP_167860897.1">
    <property type="nucleotide sequence ID" value="NZ_CP064931.1"/>
</dbReference>
<dbReference type="InterPro" id="IPR024965">
    <property type="entry name" value="Putative_integrase"/>
</dbReference>
<proteinExistence type="predicted"/>
<evidence type="ECO:0000313" key="2">
    <source>
        <dbReference type="Proteomes" id="UP000540266"/>
    </source>
</evidence>
<organism evidence="1 2">
    <name type="scientific">Rhizobium phaseoli</name>
    <dbReference type="NCBI Taxonomy" id="396"/>
    <lineage>
        <taxon>Bacteria</taxon>
        <taxon>Pseudomonadati</taxon>
        <taxon>Pseudomonadota</taxon>
        <taxon>Alphaproteobacteria</taxon>
        <taxon>Hyphomicrobiales</taxon>
        <taxon>Rhizobiaceae</taxon>
        <taxon>Rhizobium/Agrobacterium group</taxon>
        <taxon>Rhizobium</taxon>
    </lineage>
</organism>
<dbReference type="Pfam" id="PF13009">
    <property type="entry name" value="Integrase_2"/>
    <property type="match status" value="1"/>
</dbReference>
<evidence type="ECO:0000313" key="1">
    <source>
        <dbReference type="EMBL" id="QPK09176.1"/>
    </source>
</evidence>
<dbReference type="Proteomes" id="UP000540266">
    <property type="component" value="Chromosome"/>
</dbReference>
<dbReference type="AlphaFoldDB" id="A0A7X6J3E9"/>
<reference evidence="1 2" key="1">
    <citation type="submission" date="2020-11" db="EMBL/GenBank/DDBJ databases">
        <title>Indigenous Rhizobia Nodulating Common beans in Western Kenya.</title>
        <authorList>
            <person name="Wekesa C.S."/>
            <person name="Oelmueller R."/>
            <person name="Furch A.C."/>
        </authorList>
    </citation>
    <scope>NUCLEOTIDE SEQUENCE [LARGE SCALE GENOMIC DNA]</scope>
    <source>
        <strain evidence="2">BS3</strain>
    </source>
</reference>
<name>A0A7X6J3E9_9HYPH</name>
<accession>A0A7X6J3E9</accession>
<gene>
    <name evidence="1" type="ORF">HER27_000915</name>
</gene>